<organism evidence="2 3">
    <name type="scientific">Kribbella caucasensis</name>
    <dbReference type="NCBI Taxonomy" id="2512215"/>
    <lineage>
        <taxon>Bacteria</taxon>
        <taxon>Bacillati</taxon>
        <taxon>Actinomycetota</taxon>
        <taxon>Actinomycetes</taxon>
        <taxon>Propionibacteriales</taxon>
        <taxon>Kribbellaceae</taxon>
        <taxon>Kribbella</taxon>
    </lineage>
</organism>
<comment type="caution">
    <text evidence="2">The sequence shown here is derived from an EMBL/GenBank/DDBJ whole genome shotgun (WGS) entry which is preliminary data.</text>
</comment>
<accession>A0A4R6IVZ5</accession>
<dbReference type="EMBL" id="SNWQ01000074">
    <property type="protein sequence ID" value="TDO26065.1"/>
    <property type="molecule type" value="Genomic_DNA"/>
</dbReference>
<gene>
    <name evidence="2" type="ORF">EV643_1743</name>
</gene>
<evidence type="ECO:0000256" key="1">
    <source>
        <dbReference type="SAM" id="MobiDB-lite"/>
    </source>
</evidence>
<dbReference type="AlphaFoldDB" id="A0A4R6IVZ5"/>
<name>A0A4R6IVZ5_9ACTN</name>
<proteinExistence type="predicted"/>
<reference evidence="2 3" key="1">
    <citation type="submission" date="2019-03" db="EMBL/GenBank/DDBJ databases">
        <title>Genomic Encyclopedia of Type Strains, Phase III (KMG-III): the genomes of soil and plant-associated and newly described type strains.</title>
        <authorList>
            <person name="Whitman W."/>
        </authorList>
    </citation>
    <scope>NUCLEOTIDE SEQUENCE [LARGE SCALE GENOMIC DNA]</scope>
    <source>
        <strain evidence="2 3">VKM Ac-2527</strain>
    </source>
</reference>
<evidence type="ECO:0000313" key="3">
    <source>
        <dbReference type="Proteomes" id="UP000295388"/>
    </source>
</evidence>
<feature type="region of interest" description="Disordered" evidence="1">
    <location>
        <begin position="1"/>
        <end position="26"/>
    </location>
</feature>
<sequence length="292" mass="31291">MGLLRLAQAPPGGSGTGRRPAWSPSRSLIDCPTGGETGCSGMKHATTTVVRRDGKKLRCSAPTAAECLASPESSPAATARPCVVLEGLPLTGRLSIVGAYEWDDFALTESPADWLVKAVAKADRGDTMLDLVTRTAASERPHMPRSALPGASDRVHVRRVPATLTIRRGASDARLPRDIRARQTSSFRLAPLTGGRAVLTTYGWRLSSINWHPACRFRLMACQQPFGPDRQEMYLGIDVIAVENKLERIFIGVVAVNQVFEVVSRCILHLETPGESDDVGSVLAALGDQLGG</sequence>
<protein>
    <submittedName>
        <fullName evidence="2">Uncharacterized protein</fullName>
    </submittedName>
</protein>
<keyword evidence="3" id="KW-1185">Reference proteome</keyword>
<dbReference type="Proteomes" id="UP000295388">
    <property type="component" value="Unassembled WGS sequence"/>
</dbReference>
<evidence type="ECO:0000313" key="2">
    <source>
        <dbReference type="EMBL" id="TDO26065.1"/>
    </source>
</evidence>